<sequence length="398" mass="44771">MTNDLENALQQLEAGLSPPDYDALVTAFQGLEIPGDVDSKSLKRIYDLCFRILGIAPDSPPLDFQGNMEVWQAGHLQACAASTIEESLYDRNAHTRQWIREMEERYEARGKPVPGDLNDDQLPPELHVPWDVETAKREIAPFLAAYERNLTIDPGAHFKLCYDVATHGYPVFRKVFDDWMDNLEARGLGQPGMRVAVEKAEELEILADKADPVSWEQCAAEILPLIDDPHPMVAAGAARYLGALFADESFPEDEAAPSLAAFITSLSRRPALRRALCGGFVRGFDTGSYGLGSLAADERLKEFDLDEWVIEVLSLDEDELYLPNVQAFWFHVHEFYDGDPGFITRLIDMDRSWIAMMCATERPERVEGMEPVLHRLAENPDPEIAAHAESHLARFYQH</sequence>
<reference evidence="2" key="1">
    <citation type="journal article" date="2019" name="Int. J. Syst. Evol. Microbiol.">
        <title>The Global Catalogue of Microorganisms (GCM) 10K type strain sequencing project: providing services to taxonomists for standard genome sequencing and annotation.</title>
        <authorList>
            <consortium name="The Broad Institute Genomics Platform"/>
            <consortium name="The Broad Institute Genome Sequencing Center for Infectious Disease"/>
            <person name="Wu L."/>
            <person name="Ma J."/>
        </authorList>
    </citation>
    <scope>NUCLEOTIDE SEQUENCE [LARGE SCALE GENOMIC DNA]</scope>
    <source>
        <strain evidence="2">CCUG 61697</strain>
    </source>
</reference>
<comment type="caution">
    <text evidence="1">The sequence shown here is derived from an EMBL/GenBank/DDBJ whole genome shotgun (WGS) entry which is preliminary data.</text>
</comment>
<protein>
    <recommendedName>
        <fullName evidence="3">HEAT repeat domain-containing protein</fullName>
    </recommendedName>
</protein>
<organism evidence="1 2">
    <name type="scientific">Methyloligella solikamskensis</name>
    <dbReference type="NCBI Taxonomy" id="1177756"/>
    <lineage>
        <taxon>Bacteria</taxon>
        <taxon>Pseudomonadati</taxon>
        <taxon>Pseudomonadota</taxon>
        <taxon>Alphaproteobacteria</taxon>
        <taxon>Hyphomicrobiales</taxon>
        <taxon>Hyphomicrobiaceae</taxon>
        <taxon>Methyloligella</taxon>
    </lineage>
</organism>
<proteinExistence type="predicted"/>
<evidence type="ECO:0000313" key="1">
    <source>
        <dbReference type="EMBL" id="MFD0986928.1"/>
    </source>
</evidence>
<dbReference type="RefSeq" id="WP_379087959.1">
    <property type="nucleotide sequence ID" value="NZ_JBHTJO010000001.1"/>
</dbReference>
<name>A0ABW3JAY3_9HYPH</name>
<accession>A0ABW3JAY3</accession>
<keyword evidence="2" id="KW-1185">Reference proteome</keyword>
<gene>
    <name evidence="1" type="ORF">ACFQ2F_07425</name>
</gene>
<dbReference type="Proteomes" id="UP001597102">
    <property type="component" value="Unassembled WGS sequence"/>
</dbReference>
<dbReference type="EMBL" id="JBHTJO010000001">
    <property type="protein sequence ID" value="MFD0986928.1"/>
    <property type="molecule type" value="Genomic_DNA"/>
</dbReference>
<evidence type="ECO:0000313" key="2">
    <source>
        <dbReference type="Proteomes" id="UP001597102"/>
    </source>
</evidence>
<evidence type="ECO:0008006" key="3">
    <source>
        <dbReference type="Google" id="ProtNLM"/>
    </source>
</evidence>